<gene>
    <name evidence="3" type="ORF">REIFOR_01184</name>
</gene>
<feature type="repeat" description="TPR" evidence="1">
    <location>
        <begin position="109"/>
        <end position="142"/>
    </location>
</feature>
<dbReference type="InterPro" id="IPR019734">
    <property type="entry name" value="TPR_rpt"/>
</dbReference>
<evidence type="ECO:0000256" key="2">
    <source>
        <dbReference type="SAM" id="SignalP"/>
    </source>
</evidence>
<name>A0A2K8KND7_9GAMM</name>
<evidence type="ECO:0000256" key="1">
    <source>
        <dbReference type="PROSITE-ProRule" id="PRU00339"/>
    </source>
</evidence>
<reference evidence="3 4" key="1">
    <citation type="journal article" date="2017" name="Environ. Microbiol.">
        <title>Genomic and physiological analyses of 'Reinekea forsetii' reveal a versatile opportunistic lifestyle during spring algae blooms.</title>
        <authorList>
            <person name="Avci B."/>
            <person name="Hahnke R.L."/>
            <person name="Chafee M."/>
            <person name="Fischer T."/>
            <person name="Gruber-Vodicka H."/>
            <person name="Tegetmeyer H.E."/>
            <person name="Harder J."/>
            <person name="Fuchs B.M."/>
            <person name="Amann R.I."/>
            <person name="Teeling H."/>
        </authorList>
    </citation>
    <scope>NUCLEOTIDE SEQUENCE [LARGE SCALE GENOMIC DNA]</scope>
    <source>
        <strain evidence="3 4">Hel1_31_D35</strain>
    </source>
</reference>
<organism evidence="3 4">
    <name type="scientific">Reinekea forsetii</name>
    <dbReference type="NCBI Taxonomy" id="1336806"/>
    <lineage>
        <taxon>Bacteria</taxon>
        <taxon>Pseudomonadati</taxon>
        <taxon>Pseudomonadota</taxon>
        <taxon>Gammaproteobacteria</taxon>
        <taxon>Oceanospirillales</taxon>
        <taxon>Saccharospirillaceae</taxon>
        <taxon>Reinekea</taxon>
    </lineage>
</organism>
<feature type="signal peptide" evidence="2">
    <location>
        <begin position="1"/>
        <end position="18"/>
    </location>
</feature>
<dbReference type="EMBL" id="CP011797">
    <property type="protein sequence ID" value="ATX76330.1"/>
    <property type="molecule type" value="Genomic_DNA"/>
</dbReference>
<keyword evidence="4" id="KW-1185">Reference proteome</keyword>
<dbReference type="Proteomes" id="UP000229757">
    <property type="component" value="Chromosome"/>
</dbReference>
<dbReference type="AlphaFoldDB" id="A0A2K8KND7"/>
<proteinExistence type="predicted"/>
<dbReference type="SUPFAM" id="SSF48452">
    <property type="entry name" value="TPR-like"/>
    <property type="match status" value="1"/>
</dbReference>
<sequence>MRLISPSLVCFLSSWASAADVNIVPLFDQGSAPVTDLERISLQPIETLVNLVNTQQWANARLTADLMAEQFEGLPRFDLYLGLLQMAEGNFNEAIFSFERVLIFAPDQHRARLELGRAYYLNANYERARSELDQVLAAAPPREVRQNIHQLLARIDSAQSQTDTKVSFGGTLQGGWDNNANGGGNAKGRLDPNLSGATALDSASSAIASPYAQLTLHASRFRPTSRSASKRLSADFSTKNFIDPELSDSSALTLTNTIFNQNERLRFQLPASAQVSWLAGQSWQAMLDLSLSQQYRIWGPLWAGVKLGTLATLALDPANSSGAKDLAGFVFDAQERGRVHSFSTVYLQTQLAGQDDGHLEWRGLANRYQLGWQGPWQFQANMAVEHQWRYYQANDLFFTLDSASTELKRRQDQVIQLDLGANWSSADWLQTRTAISWEWVSSNINAYGSDRFTISQAMSVQF</sequence>
<dbReference type="PROSITE" id="PS50005">
    <property type="entry name" value="TPR"/>
    <property type="match status" value="2"/>
</dbReference>
<evidence type="ECO:0000313" key="3">
    <source>
        <dbReference type="EMBL" id="ATX76330.1"/>
    </source>
</evidence>
<keyword evidence="1" id="KW-0802">TPR repeat</keyword>
<keyword evidence="2" id="KW-0732">Signal</keyword>
<feature type="chain" id="PRO_5014959637" evidence="2">
    <location>
        <begin position="19"/>
        <end position="462"/>
    </location>
</feature>
<accession>A0A2K8KND7</accession>
<dbReference type="Gene3D" id="1.25.40.10">
    <property type="entry name" value="Tetratricopeptide repeat domain"/>
    <property type="match status" value="1"/>
</dbReference>
<feature type="repeat" description="TPR" evidence="1">
    <location>
        <begin position="75"/>
        <end position="108"/>
    </location>
</feature>
<protein>
    <submittedName>
        <fullName evidence="3">Uncharacterized protein</fullName>
    </submittedName>
</protein>
<dbReference type="KEGG" id="rfo:REIFOR_01184"/>
<dbReference type="SMART" id="SM00028">
    <property type="entry name" value="TPR"/>
    <property type="match status" value="2"/>
</dbReference>
<evidence type="ECO:0000313" key="4">
    <source>
        <dbReference type="Proteomes" id="UP000229757"/>
    </source>
</evidence>
<dbReference type="Pfam" id="PF14559">
    <property type="entry name" value="TPR_19"/>
    <property type="match status" value="1"/>
</dbReference>
<dbReference type="InterPro" id="IPR011990">
    <property type="entry name" value="TPR-like_helical_dom_sf"/>
</dbReference>